<keyword evidence="5" id="KW-1185">Reference proteome</keyword>
<dbReference type="Proteomes" id="UP000759537">
    <property type="component" value="Unassembled WGS sequence"/>
</dbReference>
<dbReference type="GO" id="GO:0006596">
    <property type="term" value="P:polyamine biosynthetic process"/>
    <property type="evidence" value="ECO:0007669"/>
    <property type="project" value="UniProtKB-KW"/>
</dbReference>
<dbReference type="OrthoDB" id="2016285at2759"/>
<keyword evidence="3" id="KW-0472">Membrane</keyword>
<keyword evidence="1" id="KW-0620">Polyamine biosynthesis</keyword>
<reference evidence="4" key="2">
    <citation type="journal article" date="2020" name="Nat. Commun.">
        <title>Large-scale genome sequencing of mycorrhizal fungi provides insights into the early evolution of symbiotic traits.</title>
        <authorList>
            <person name="Miyauchi S."/>
            <person name="Kiss E."/>
            <person name="Kuo A."/>
            <person name="Drula E."/>
            <person name="Kohler A."/>
            <person name="Sanchez-Garcia M."/>
            <person name="Morin E."/>
            <person name="Andreopoulos B."/>
            <person name="Barry K.W."/>
            <person name="Bonito G."/>
            <person name="Buee M."/>
            <person name="Carver A."/>
            <person name="Chen C."/>
            <person name="Cichocki N."/>
            <person name="Clum A."/>
            <person name="Culley D."/>
            <person name="Crous P.W."/>
            <person name="Fauchery L."/>
            <person name="Girlanda M."/>
            <person name="Hayes R.D."/>
            <person name="Keri Z."/>
            <person name="LaButti K."/>
            <person name="Lipzen A."/>
            <person name="Lombard V."/>
            <person name="Magnuson J."/>
            <person name="Maillard F."/>
            <person name="Murat C."/>
            <person name="Nolan M."/>
            <person name="Ohm R.A."/>
            <person name="Pangilinan J."/>
            <person name="Pereira M.F."/>
            <person name="Perotto S."/>
            <person name="Peter M."/>
            <person name="Pfister S."/>
            <person name="Riley R."/>
            <person name="Sitrit Y."/>
            <person name="Stielow J.B."/>
            <person name="Szollosi G."/>
            <person name="Zifcakova L."/>
            <person name="Stursova M."/>
            <person name="Spatafora J.W."/>
            <person name="Tedersoo L."/>
            <person name="Vaario L.M."/>
            <person name="Yamada A."/>
            <person name="Yan M."/>
            <person name="Wang P."/>
            <person name="Xu J."/>
            <person name="Bruns T."/>
            <person name="Baldrian P."/>
            <person name="Vilgalys R."/>
            <person name="Dunand C."/>
            <person name="Henrissat B."/>
            <person name="Grigoriev I.V."/>
            <person name="Hibbett D."/>
            <person name="Nagy L.G."/>
            <person name="Martin F.M."/>
        </authorList>
    </citation>
    <scope>NUCLEOTIDE SEQUENCE</scope>
    <source>
        <strain evidence="4">Prilba</strain>
    </source>
</reference>
<evidence type="ECO:0000313" key="5">
    <source>
        <dbReference type="Proteomes" id="UP000759537"/>
    </source>
</evidence>
<evidence type="ECO:0000256" key="3">
    <source>
        <dbReference type="SAM" id="Phobius"/>
    </source>
</evidence>
<feature type="transmembrane region" description="Helical" evidence="3">
    <location>
        <begin position="138"/>
        <end position="160"/>
    </location>
</feature>
<feature type="compositionally biased region" description="Polar residues" evidence="2">
    <location>
        <begin position="13"/>
        <end position="24"/>
    </location>
</feature>
<accession>A0A9P5N2F4</accession>
<evidence type="ECO:0000256" key="1">
    <source>
        <dbReference type="ARBA" id="ARBA00023115"/>
    </source>
</evidence>
<feature type="region of interest" description="Disordered" evidence="2">
    <location>
        <begin position="1"/>
        <end position="39"/>
    </location>
</feature>
<gene>
    <name evidence="4" type="ORF">DFH94DRAFT_715387</name>
</gene>
<feature type="transmembrane region" description="Helical" evidence="3">
    <location>
        <begin position="215"/>
        <end position="237"/>
    </location>
</feature>
<evidence type="ECO:0000313" key="4">
    <source>
        <dbReference type="EMBL" id="KAF8484692.1"/>
    </source>
</evidence>
<comment type="caution">
    <text evidence="4">The sequence shown here is derived from an EMBL/GenBank/DDBJ whole genome shotgun (WGS) entry which is preliminary data.</text>
</comment>
<dbReference type="PANTHER" id="PTHR43317:SF1">
    <property type="entry name" value="THERMOSPERMINE SYNTHASE ACAULIS5"/>
    <property type="match status" value="1"/>
</dbReference>
<reference evidence="4" key="1">
    <citation type="submission" date="2019-10" db="EMBL/GenBank/DDBJ databases">
        <authorList>
            <consortium name="DOE Joint Genome Institute"/>
            <person name="Kuo A."/>
            <person name="Miyauchi S."/>
            <person name="Kiss E."/>
            <person name="Drula E."/>
            <person name="Kohler A."/>
            <person name="Sanchez-Garcia M."/>
            <person name="Andreopoulos B."/>
            <person name="Barry K.W."/>
            <person name="Bonito G."/>
            <person name="Buee M."/>
            <person name="Carver A."/>
            <person name="Chen C."/>
            <person name="Cichocki N."/>
            <person name="Clum A."/>
            <person name="Culley D."/>
            <person name="Crous P.W."/>
            <person name="Fauchery L."/>
            <person name="Girlanda M."/>
            <person name="Hayes R."/>
            <person name="Keri Z."/>
            <person name="LaButti K."/>
            <person name="Lipzen A."/>
            <person name="Lombard V."/>
            <person name="Magnuson J."/>
            <person name="Maillard F."/>
            <person name="Morin E."/>
            <person name="Murat C."/>
            <person name="Nolan M."/>
            <person name="Ohm R."/>
            <person name="Pangilinan J."/>
            <person name="Pereira M."/>
            <person name="Perotto S."/>
            <person name="Peter M."/>
            <person name="Riley R."/>
            <person name="Sitrit Y."/>
            <person name="Stielow B."/>
            <person name="Szollosi G."/>
            <person name="Zifcakova L."/>
            <person name="Stursova M."/>
            <person name="Spatafora J.W."/>
            <person name="Tedersoo L."/>
            <person name="Vaario L.-M."/>
            <person name="Yamada A."/>
            <person name="Yan M."/>
            <person name="Wang P."/>
            <person name="Xu J."/>
            <person name="Bruns T."/>
            <person name="Baldrian P."/>
            <person name="Vilgalys R."/>
            <person name="Henrissat B."/>
            <person name="Grigoriev I.V."/>
            <person name="Hibbett D."/>
            <person name="Nagy L.G."/>
            <person name="Martin F.M."/>
        </authorList>
    </citation>
    <scope>NUCLEOTIDE SEQUENCE</scope>
    <source>
        <strain evidence="4">Prilba</strain>
    </source>
</reference>
<dbReference type="PANTHER" id="PTHR43317">
    <property type="entry name" value="THERMOSPERMINE SYNTHASE ACAULIS5"/>
    <property type="match status" value="1"/>
</dbReference>
<name>A0A9P5N2F4_9AGAM</name>
<proteinExistence type="predicted"/>
<dbReference type="SUPFAM" id="SSF53335">
    <property type="entry name" value="S-adenosyl-L-methionine-dependent methyltransferases"/>
    <property type="match status" value="1"/>
</dbReference>
<feature type="transmembrane region" description="Helical" evidence="3">
    <location>
        <begin position="48"/>
        <end position="71"/>
    </location>
</feature>
<feature type="transmembrane region" description="Helical" evidence="3">
    <location>
        <begin position="249"/>
        <end position="267"/>
    </location>
</feature>
<feature type="transmembrane region" description="Helical" evidence="3">
    <location>
        <begin position="110"/>
        <end position="132"/>
    </location>
</feature>
<evidence type="ECO:0008006" key="6">
    <source>
        <dbReference type="Google" id="ProtNLM"/>
    </source>
</evidence>
<keyword evidence="3" id="KW-0812">Transmembrane</keyword>
<organism evidence="4 5">
    <name type="scientific">Russula ochroleuca</name>
    <dbReference type="NCBI Taxonomy" id="152965"/>
    <lineage>
        <taxon>Eukaryota</taxon>
        <taxon>Fungi</taxon>
        <taxon>Dikarya</taxon>
        <taxon>Basidiomycota</taxon>
        <taxon>Agaricomycotina</taxon>
        <taxon>Agaricomycetes</taxon>
        <taxon>Russulales</taxon>
        <taxon>Russulaceae</taxon>
        <taxon>Russula</taxon>
    </lineage>
</organism>
<feature type="transmembrane region" description="Helical" evidence="3">
    <location>
        <begin position="83"/>
        <end position="103"/>
    </location>
</feature>
<dbReference type="InterPro" id="IPR029063">
    <property type="entry name" value="SAM-dependent_MTases_sf"/>
</dbReference>
<dbReference type="AlphaFoldDB" id="A0A9P5N2F4"/>
<dbReference type="NCBIfam" id="NF037959">
    <property type="entry name" value="MFS_SpdSyn"/>
    <property type="match status" value="1"/>
</dbReference>
<feature type="transmembrane region" description="Helical" evidence="3">
    <location>
        <begin position="181"/>
        <end position="203"/>
    </location>
</feature>
<dbReference type="Pfam" id="PF01564">
    <property type="entry name" value="Spermine_synth"/>
    <property type="match status" value="1"/>
</dbReference>
<keyword evidence="3" id="KW-1133">Transmembrane helix</keyword>
<protein>
    <recommendedName>
        <fullName evidence="6">S-adenosyl-L-methionine-dependent methyltransferase</fullName>
    </recommendedName>
</protein>
<sequence length="638" mass="71034">MPQHTRRKRDNAAASQRKTKQATTVPAPSSEPPQLPQEQEEETKKSRLYFLLLIPILLLIASNSLVTFFYIRALDPLYGSVPIDLYIDKVVWAATFIGAFGPVPPLWPSFAVFGGLVTSISTASYWAALYTGKIENPAIGATVTHLVVLFPVIYLGVSLVKRITVVFEDYTSENTTTRFTILPACATSVTGFQPIWSSLIVSYRFGYSDSDILRIIGGIFIAIYAFSLAPTSITSLLRRQRNRDEPLSPVSSSWFLVILVLPVLHWLSNPPLLPQPMTEPYTHPNFPLRILSSLPSVTGIVVVGESLPSDTWVPDMPEQYPTSFRYLRASHSVLGGVWIGDKVSTRANSTPVLDATGTPLGDSIYSAFVLQEAVHLIDTTDRAVQSGQEKALFIGLGAGIAATSFARQNIDVTVIEIDPEVYNASRQYFGLPDLDSDRVYLEDARVVVAEKRRLAIQNGISNADKYDYVVHDCFSGGGMPAHLFTLQFWEDLKTIMNPEGVVAVNVGGRINSDPTKAILFTLQRSFGQCRVLHDLPDDQPEVNKFVNLVFFCSPSTKPLSFRSPVETDYAGSHLRARIFGTLLEREVDMKLIRGDTKDGEKWVLNDTSNRLMDWQKSETLEHWRVMRSTFPEALWATY</sequence>
<dbReference type="Gene3D" id="3.40.50.150">
    <property type="entry name" value="Vaccinia Virus protein VP39"/>
    <property type="match status" value="1"/>
</dbReference>
<evidence type="ECO:0000256" key="2">
    <source>
        <dbReference type="SAM" id="MobiDB-lite"/>
    </source>
</evidence>
<dbReference type="EMBL" id="WHVB01000003">
    <property type="protein sequence ID" value="KAF8484692.1"/>
    <property type="molecule type" value="Genomic_DNA"/>
</dbReference>